<dbReference type="AlphaFoldDB" id="A0A3G8M0Q9"/>
<protein>
    <recommendedName>
        <fullName evidence="3">DUF3303 domain-containing protein</fullName>
    </recommendedName>
</protein>
<evidence type="ECO:0000313" key="2">
    <source>
        <dbReference type="Proteomes" id="UP000273982"/>
    </source>
</evidence>
<dbReference type="Gene3D" id="3.30.70.2920">
    <property type="match status" value="1"/>
</dbReference>
<name>A0A3G8M0Q9_9HYPH</name>
<organism evidence="1 2">
    <name type="scientific">Methylocystis rosea</name>
    <dbReference type="NCBI Taxonomy" id="173366"/>
    <lineage>
        <taxon>Bacteria</taxon>
        <taxon>Pseudomonadati</taxon>
        <taxon>Pseudomonadota</taxon>
        <taxon>Alphaproteobacteria</taxon>
        <taxon>Hyphomicrobiales</taxon>
        <taxon>Methylocystaceae</taxon>
        <taxon>Methylocystis</taxon>
    </lineage>
</organism>
<gene>
    <name evidence="1" type="ORF">EHO51_01330</name>
</gene>
<reference evidence="1 2" key="1">
    <citation type="submission" date="2018-11" db="EMBL/GenBank/DDBJ databases">
        <title>Genome squencing of methanotrophic bacteria isolated from alkaline groundwater in Korea.</title>
        <authorList>
            <person name="Nguyen L.N."/>
        </authorList>
    </citation>
    <scope>NUCLEOTIDE SEQUENCE [LARGE SCALE GENOMIC DNA]</scope>
    <source>
        <strain evidence="1 2">GW6</strain>
    </source>
</reference>
<evidence type="ECO:0000313" key="1">
    <source>
        <dbReference type="EMBL" id="AZG75491.1"/>
    </source>
</evidence>
<dbReference type="InterPro" id="IPR053759">
    <property type="entry name" value="CDI_Immunity_Comp"/>
</dbReference>
<accession>A0A3G8M0Q9</accession>
<sequence length="103" mass="11775">MSIFVTCSSAYSPEEARQKIAQADDRYHDILKHFWISEVGEPLPHERERAAEYGVTANSGFLVQWNKEGGAEYIPAIPRIIYEVFGRDNVLVFDLDYELIPPS</sequence>
<dbReference type="EMBL" id="CP034086">
    <property type="protein sequence ID" value="AZG75491.1"/>
    <property type="molecule type" value="Genomic_DNA"/>
</dbReference>
<dbReference type="KEGG" id="mros:EHO51_01330"/>
<dbReference type="RefSeq" id="WP_124737375.1">
    <property type="nucleotide sequence ID" value="NZ_CP034086.1"/>
</dbReference>
<dbReference type="Proteomes" id="UP000273982">
    <property type="component" value="Chromosome"/>
</dbReference>
<evidence type="ECO:0008006" key="3">
    <source>
        <dbReference type="Google" id="ProtNLM"/>
    </source>
</evidence>
<proteinExistence type="predicted"/>